<dbReference type="InterPro" id="IPR007627">
    <property type="entry name" value="RNA_pol_sigma70_r2"/>
</dbReference>
<dbReference type="RefSeq" id="WP_097847655.1">
    <property type="nucleotide sequence ID" value="NZ_NUBH01000063.1"/>
</dbReference>
<dbReference type="InterPro" id="IPR039425">
    <property type="entry name" value="RNA_pol_sigma-70-like"/>
</dbReference>
<dbReference type="CDD" id="cd06171">
    <property type="entry name" value="Sigma70_r4"/>
    <property type="match status" value="1"/>
</dbReference>
<evidence type="ECO:0000259" key="6">
    <source>
        <dbReference type="Pfam" id="PF08281"/>
    </source>
</evidence>
<dbReference type="InterPro" id="IPR013325">
    <property type="entry name" value="RNA_pol_sigma_r2"/>
</dbReference>
<name>A0A2C3VQV2_9BACI</name>
<dbReference type="PANTHER" id="PTHR43133:SF60">
    <property type="entry name" value="RNA POLYMERASE SIGMA FACTOR SIGV"/>
    <property type="match status" value="1"/>
</dbReference>
<evidence type="ECO:0000256" key="4">
    <source>
        <dbReference type="ARBA" id="ARBA00023163"/>
    </source>
</evidence>
<evidence type="ECO:0000259" key="5">
    <source>
        <dbReference type="Pfam" id="PF04542"/>
    </source>
</evidence>
<evidence type="ECO:0000256" key="2">
    <source>
        <dbReference type="ARBA" id="ARBA00023015"/>
    </source>
</evidence>
<dbReference type="AlphaFoldDB" id="A0A2C3VQV2"/>
<sequence length="177" mass="21177">MEETLLIQLAKEGNKEAFNQLLQPYIQKAYRTSYLILNDKGLAEDAVQESLIQTYQFIKRFNENIASFKTWFHQILIHTTLKQKRKKRFAFLQIETWFYIKDARTPEGNFLVQEETEIIMDAVRKLSMKHQVVIILFYYQELSILEIAQVLDIKKGKVKSRLYQARGKLRKIKKRSW</sequence>
<protein>
    <submittedName>
        <fullName evidence="7">RNA polymerase subunit sigma-70</fullName>
    </submittedName>
</protein>
<keyword evidence="2" id="KW-0805">Transcription regulation</keyword>
<dbReference type="Pfam" id="PF08281">
    <property type="entry name" value="Sigma70_r4_2"/>
    <property type="match status" value="1"/>
</dbReference>
<dbReference type="Gene3D" id="1.10.1740.10">
    <property type="match status" value="1"/>
</dbReference>
<dbReference type="InterPro" id="IPR013249">
    <property type="entry name" value="RNA_pol_sigma70_r4_t2"/>
</dbReference>
<dbReference type="Gene3D" id="1.10.10.10">
    <property type="entry name" value="Winged helix-like DNA-binding domain superfamily/Winged helix DNA-binding domain"/>
    <property type="match status" value="1"/>
</dbReference>
<evidence type="ECO:0000313" key="7">
    <source>
        <dbReference type="EMBL" id="PEM72458.1"/>
    </source>
</evidence>
<proteinExistence type="inferred from homology"/>
<keyword evidence="3" id="KW-0731">Sigma factor</keyword>
<dbReference type="NCBIfam" id="TIGR02937">
    <property type="entry name" value="sigma70-ECF"/>
    <property type="match status" value="1"/>
</dbReference>
<feature type="domain" description="RNA polymerase sigma-70 region 2" evidence="5">
    <location>
        <begin position="23"/>
        <end position="88"/>
    </location>
</feature>
<keyword evidence="4" id="KW-0804">Transcription</keyword>
<reference evidence="7 8" key="1">
    <citation type="submission" date="2017-09" db="EMBL/GenBank/DDBJ databases">
        <title>Large-scale bioinformatics analysis of Bacillus genomes uncovers conserved roles of natural products in bacterial physiology.</title>
        <authorList>
            <consortium name="Agbiome Team Llc"/>
            <person name="Bleich R.M."/>
            <person name="Grubbs K.J."/>
            <person name="Santa Maria K.C."/>
            <person name="Allen S.E."/>
            <person name="Farag S."/>
            <person name="Shank E.A."/>
            <person name="Bowers A."/>
        </authorList>
    </citation>
    <scope>NUCLEOTIDE SEQUENCE [LARGE SCALE GENOMIC DNA]</scope>
    <source>
        <strain evidence="7 8">AFS009893</strain>
    </source>
</reference>
<gene>
    <name evidence="7" type="ORF">CN613_03335</name>
</gene>
<evidence type="ECO:0000313" key="8">
    <source>
        <dbReference type="Proteomes" id="UP000219775"/>
    </source>
</evidence>
<feature type="domain" description="RNA polymerase sigma factor 70 region 4 type 2" evidence="6">
    <location>
        <begin position="117"/>
        <end position="169"/>
    </location>
</feature>
<organism evidence="7 8">
    <name type="scientific">Bacillus pseudomycoides</name>
    <dbReference type="NCBI Taxonomy" id="64104"/>
    <lineage>
        <taxon>Bacteria</taxon>
        <taxon>Bacillati</taxon>
        <taxon>Bacillota</taxon>
        <taxon>Bacilli</taxon>
        <taxon>Bacillales</taxon>
        <taxon>Bacillaceae</taxon>
        <taxon>Bacillus</taxon>
        <taxon>Bacillus cereus group</taxon>
    </lineage>
</organism>
<comment type="caution">
    <text evidence="7">The sequence shown here is derived from an EMBL/GenBank/DDBJ whole genome shotgun (WGS) entry which is preliminary data.</text>
</comment>
<dbReference type="EMBL" id="NUDP01000012">
    <property type="protein sequence ID" value="PEM72458.1"/>
    <property type="molecule type" value="Genomic_DNA"/>
</dbReference>
<dbReference type="InterPro" id="IPR014284">
    <property type="entry name" value="RNA_pol_sigma-70_dom"/>
</dbReference>
<dbReference type="PANTHER" id="PTHR43133">
    <property type="entry name" value="RNA POLYMERASE ECF-TYPE SIGMA FACTO"/>
    <property type="match status" value="1"/>
</dbReference>
<dbReference type="InterPro" id="IPR036388">
    <property type="entry name" value="WH-like_DNA-bd_sf"/>
</dbReference>
<dbReference type="InterPro" id="IPR013324">
    <property type="entry name" value="RNA_pol_sigma_r3/r4-like"/>
</dbReference>
<accession>A0A2C3VQV2</accession>
<evidence type="ECO:0000256" key="1">
    <source>
        <dbReference type="ARBA" id="ARBA00010641"/>
    </source>
</evidence>
<dbReference type="Pfam" id="PF04542">
    <property type="entry name" value="Sigma70_r2"/>
    <property type="match status" value="1"/>
</dbReference>
<dbReference type="GO" id="GO:0006352">
    <property type="term" value="P:DNA-templated transcription initiation"/>
    <property type="evidence" value="ECO:0007669"/>
    <property type="project" value="InterPro"/>
</dbReference>
<comment type="similarity">
    <text evidence="1">Belongs to the sigma-70 factor family. ECF subfamily.</text>
</comment>
<dbReference type="SUPFAM" id="SSF88659">
    <property type="entry name" value="Sigma3 and sigma4 domains of RNA polymerase sigma factors"/>
    <property type="match status" value="1"/>
</dbReference>
<dbReference type="SUPFAM" id="SSF88946">
    <property type="entry name" value="Sigma2 domain of RNA polymerase sigma factors"/>
    <property type="match status" value="1"/>
</dbReference>
<dbReference type="Proteomes" id="UP000219775">
    <property type="component" value="Unassembled WGS sequence"/>
</dbReference>
<dbReference type="GO" id="GO:0003677">
    <property type="term" value="F:DNA binding"/>
    <property type="evidence" value="ECO:0007669"/>
    <property type="project" value="InterPro"/>
</dbReference>
<evidence type="ECO:0000256" key="3">
    <source>
        <dbReference type="ARBA" id="ARBA00023082"/>
    </source>
</evidence>
<dbReference type="GO" id="GO:0016987">
    <property type="term" value="F:sigma factor activity"/>
    <property type="evidence" value="ECO:0007669"/>
    <property type="project" value="UniProtKB-KW"/>
</dbReference>